<accession>A0A8X8AT71</accession>
<feature type="region of interest" description="Disordered" evidence="1">
    <location>
        <begin position="1"/>
        <end position="133"/>
    </location>
</feature>
<evidence type="ECO:0000256" key="1">
    <source>
        <dbReference type="SAM" id="MobiDB-lite"/>
    </source>
</evidence>
<feature type="compositionally biased region" description="Acidic residues" evidence="1">
    <location>
        <begin position="85"/>
        <end position="95"/>
    </location>
</feature>
<feature type="compositionally biased region" description="Basic and acidic residues" evidence="1">
    <location>
        <begin position="49"/>
        <end position="64"/>
    </location>
</feature>
<feature type="compositionally biased region" description="Basic residues" evidence="1">
    <location>
        <begin position="1"/>
        <end position="21"/>
    </location>
</feature>
<evidence type="ECO:0000313" key="3">
    <source>
        <dbReference type="Proteomes" id="UP000886595"/>
    </source>
</evidence>
<protein>
    <submittedName>
        <fullName evidence="2">Uncharacterized protein</fullName>
    </submittedName>
</protein>
<sequence length="185" mass="20833">MTKRKSGGKKNTKRKKGKSTKRNIAPVEEQHVEELSTGNDSDDLSSHGNETDLPIHENETDHMSETSQKIVIVEEAEGQKAQETDKEEENEEAEEEKQPEAEEEKDSEKEAQKEDKGSVEEKEQEIEAENREGWILTVCKTDDVPAVEKDDGETSRISACGGIKHRPKVMAVRKHAPKKRVGRES</sequence>
<name>A0A8X8AT71_BRACI</name>
<evidence type="ECO:0000313" key="2">
    <source>
        <dbReference type="EMBL" id="KAG2310912.1"/>
    </source>
</evidence>
<organism evidence="2 3">
    <name type="scientific">Brassica carinata</name>
    <name type="common">Ethiopian mustard</name>
    <name type="synonym">Abyssinian cabbage</name>
    <dbReference type="NCBI Taxonomy" id="52824"/>
    <lineage>
        <taxon>Eukaryota</taxon>
        <taxon>Viridiplantae</taxon>
        <taxon>Streptophyta</taxon>
        <taxon>Embryophyta</taxon>
        <taxon>Tracheophyta</taxon>
        <taxon>Spermatophyta</taxon>
        <taxon>Magnoliopsida</taxon>
        <taxon>eudicotyledons</taxon>
        <taxon>Gunneridae</taxon>
        <taxon>Pentapetalae</taxon>
        <taxon>rosids</taxon>
        <taxon>malvids</taxon>
        <taxon>Brassicales</taxon>
        <taxon>Brassicaceae</taxon>
        <taxon>Brassiceae</taxon>
        <taxon>Brassica</taxon>
    </lineage>
</organism>
<dbReference type="EMBL" id="JAAMPC010000005">
    <property type="protein sequence ID" value="KAG2310912.1"/>
    <property type="molecule type" value="Genomic_DNA"/>
</dbReference>
<dbReference type="Proteomes" id="UP000886595">
    <property type="component" value="Unassembled WGS sequence"/>
</dbReference>
<reference evidence="2 3" key="1">
    <citation type="submission" date="2020-02" db="EMBL/GenBank/DDBJ databases">
        <authorList>
            <person name="Ma Q."/>
            <person name="Huang Y."/>
            <person name="Song X."/>
            <person name="Pei D."/>
        </authorList>
    </citation>
    <scope>NUCLEOTIDE SEQUENCE [LARGE SCALE GENOMIC DNA]</scope>
    <source>
        <strain evidence="2">Sxm20200214</strain>
        <tissue evidence="2">Leaf</tissue>
    </source>
</reference>
<gene>
    <name evidence="2" type="ORF">Bca52824_022469</name>
</gene>
<keyword evidence="3" id="KW-1185">Reference proteome</keyword>
<comment type="caution">
    <text evidence="2">The sequence shown here is derived from an EMBL/GenBank/DDBJ whole genome shotgun (WGS) entry which is preliminary data.</text>
</comment>
<dbReference type="AlphaFoldDB" id="A0A8X8AT71"/>
<proteinExistence type="predicted"/>
<feature type="compositionally biased region" description="Basic and acidic residues" evidence="1">
    <location>
        <begin position="96"/>
        <end position="121"/>
    </location>
</feature>